<protein>
    <submittedName>
        <fullName evidence="2">Uncharacterized protein</fullName>
    </submittedName>
</protein>
<feature type="compositionally biased region" description="Basic and acidic residues" evidence="1">
    <location>
        <begin position="306"/>
        <end position="315"/>
    </location>
</feature>
<accession>A0A9R1UWW2</accession>
<keyword evidence="3" id="KW-1185">Reference proteome</keyword>
<reference evidence="2 3" key="1">
    <citation type="journal article" date="2017" name="Nat. Commun.">
        <title>Genome assembly with in vitro proximity ligation data and whole-genome triplication in lettuce.</title>
        <authorList>
            <person name="Reyes-Chin-Wo S."/>
            <person name="Wang Z."/>
            <person name="Yang X."/>
            <person name="Kozik A."/>
            <person name="Arikit S."/>
            <person name="Song C."/>
            <person name="Xia L."/>
            <person name="Froenicke L."/>
            <person name="Lavelle D.O."/>
            <person name="Truco M.J."/>
            <person name="Xia R."/>
            <person name="Zhu S."/>
            <person name="Xu C."/>
            <person name="Xu H."/>
            <person name="Xu X."/>
            <person name="Cox K."/>
            <person name="Korf I."/>
            <person name="Meyers B.C."/>
            <person name="Michelmore R.W."/>
        </authorList>
    </citation>
    <scope>NUCLEOTIDE SEQUENCE [LARGE SCALE GENOMIC DNA]</scope>
    <source>
        <strain evidence="3">cv. Salinas</strain>
        <tissue evidence="2">Seedlings</tissue>
    </source>
</reference>
<dbReference type="OrthoDB" id="692041at2759"/>
<gene>
    <name evidence="2" type="ORF">LSAT_V11C700367900</name>
</gene>
<evidence type="ECO:0000256" key="1">
    <source>
        <dbReference type="SAM" id="MobiDB-lite"/>
    </source>
</evidence>
<proteinExistence type="predicted"/>
<name>A0A9R1UWW2_LACSA</name>
<feature type="region of interest" description="Disordered" evidence="1">
    <location>
        <begin position="305"/>
        <end position="324"/>
    </location>
</feature>
<dbReference type="EMBL" id="NBSK02000007">
    <property type="protein sequence ID" value="KAJ0195440.1"/>
    <property type="molecule type" value="Genomic_DNA"/>
</dbReference>
<dbReference type="AlphaFoldDB" id="A0A9R1UWW2"/>
<dbReference type="PANTHER" id="PTHR34451">
    <property type="entry name" value="PHD FINGER FAMILY PROTEIN"/>
    <property type="match status" value="1"/>
</dbReference>
<sequence length="324" mass="34629">MMKQDSNPTTTTNHPTLATVCGHCGVEERKLLHNVRLRGNFRRLCTTCVLRLHTQYFCPACLGVYERSPPVDAVVCYKCYSSSHPNCVSSPPVSSIASSRGSSPCSSCLNPNALVLNLNRLENGTRTGGRAIDNNAARLLFAAGRIASMSMNKAEVAASTEAERRSKEAAYTKKRAREALDHVVYLMVKEKRIAVETNKRVVTANNSVAATAATPVAAAVVVDASVVNNKLDASNEVLEALNAVEIKEKGRKLQEQGNGVVVMDVDVVNGKGSGVSSNSVSENGSVKTDQLGKVVNGVVPSIGHEQTQEKIHSIEESTVSNPKL</sequence>
<comment type="caution">
    <text evidence="2">The sequence shown here is derived from an EMBL/GenBank/DDBJ whole genome shotgun (WGS) entry which is preliminary data.</text>
</comment>
<dbReference type="Proteomes" id="UP000235145">
    <property type="component" value="Unassembled WGS sequence"/>
</dbReference>
<evidence type="ECO:0000313" key="2">
    <source>
        <dbReference type="EMBL" id="KAJ0195440.1"/>
    </source>
</evidence>
<dbReference type="PANTHER" id="PTHR34451:SF7">
    <property type="entry name" value="PHD FINGER FAMILY PROTEIN"/>
    <property type="match status" value="1"/>
</dbReference>
<evidence type="ECO:0000313" key="3">
    <source>
        <dbReference type="Proteomes" id="UP000235145"/>
    </source>
</evidence>
<organism evidence="2 3">
    <name type="scientific">Lactuca sativa</name>
    <name type="common">Garden lettuce</name>
    <dbReference type="NCBI Taxonomy" id="4236"/>
    <lineage>
        <taxon>Eukaryota</taxon>
        <taxon>Viridiplantae</taxon>
        <taxon>Streptophyta</taxon>
        <taxon>Embryophyta</taxon>
        <taxon>Tracheophyta</taxon>
        <taxon>Spermatophyta</taxon>
        <taxon>Magnoliopsida</taxon>
        <taxon>eudicotyledons</taxon>
        <taxon>Gunneridae</taxon>
        <taxon>Pentapetalae</taxon>
        <taxon>asterids</taxon>
        <taxon>campanulids</taxon>
        <taxon>Asterales</taxon>
        <taxon>Asteraceae</taxon>
        <taxon>Cichorioideae</taxon>
        <taxon>Cichorieae</taxon>
        <taxon>Lactucinae</taxon>
        <taxon>Lactuca</taxon>
    </lineage>
</organism>